<accession>A0A951UU37</accession>
<evidence type="ECO:0000313" key="1">
    <source>
        <dbReference type="EMBL" id="MBW4669372.1"/>
    </source>
</evidence>
<name>A0A951UU37_9CYAN</name>
<reference evidence="1" key="1">
    <citation type="submission" date="2021-05" db="EMBL/GenBank/DDBJ databases">
        <authorList>
            <person name="Pietrasiak N."/>
            <person name="Ward R."/>
            <person name="Stajich J.E."/>
            <person name="Kurbessoian T."/>
        </authorList>
    </citation>
    <scope>NUCLEOTIDE SEQUENCE</scope>
    <source>
        <strain evidence="1">GSE-NOS-MK-12-04C</strain>
    </source>
</reference>
<comment type="caution">
    <text evidence="1">The sequence shown here is derived from an EMBL/GenBank/DDBJ whole genome shotgun (WGS) entry which is preliminary data.</text>
</comment>
<dbReference type="Proteomes" id="UP000729701">
    <property type="component" value="Unassembled WGS sequence"/>
</dbReference>
<gene>
    <name evidence="1" type="ORF">KME60_18620</name>
</gene>
<reference evidence="1" key="2">
    <citation type="journal article" date="2022" name="Microbiol. Resour. Announc.">
        <title>Metagenome Sequencing to Explore Phylogenomics of Terrestrial Cyanobacteria.</title>
        <authorList>
            <person name="Ward R.D."/>
            <person name="Stajich J.E."/>
            <person name="Johansen J.R."/>
            <person name="Huntemann M."/>
            <person name="Clum A."/>
            <person name="Foster B."/>
            <person name="Foster B."/>
            <person name="Roux S."/>
            <person name="Palaniappan K."/>
            <person name="Varghese N."/>
            <person name="Mukherjee S."/>
            <person name="Reddy T.B.K."/>
            <person name="Daum C."/>
            <person name="Copeland A."/>
            <person name="Chen I.A."/>
            <person name="Ivanova N.N."/>
            <person name="Kyrpides N.C."/>
            <person name="Shapiro N."/>
            <person name="Eloe-Fadrosh E.A."/>
            <person name="Pietrasiak N."/>
        </authorList>
    </citation>
    <scope>NUCLEOTIDE SEQUENCE</scope>
    <source>
        <strain evidence="1">GSE-NOS-MK-12-04C</strain>
    </source>
</reference>
<evidence type="ECO:0000313" key="2">
    <source>
        <dbReference type="Proteomes" id="UP000729701"/>
    </source>
</evidence>
<proteinExistence type="predicted"/>
<dbReference type="AlphaFoldDB" id="A0A951UU37"/>
<protein>
    <submittedName>
        <fullName evidence="1">Uncharacterized protein</fullName>
    </submittedName>
</protein>
<organism evidence="1 2">
    <name type="scientific">Cyanomargarita calcarea GSE-NOS-MK-12-04C</name>
    <dbReference type="NCBI Taxonomy" id="2839659"/>
    <lineage>
        <taxon>Bacteria</taxon>
        <taxon>Bacillati</taxon>
        <taxon>Cyanobacteriota</taxon>
        <taxon>Cyanophyceae</taxon>
        <taxon>Nostocales</taxon>
        <taxon>Cyanomargaritaceae</taxon>
        <taxon>Cyanomargarita</taxon>
    </lineage>
</organism>
<sequence>MVKRGVMVKQASLQSNRVARFEDRKLALDDFNVDPVSRIQTPWGIDADMESVPKCVYLKLEDLKCFETVERQYESWGVIFNNCIAIQPSNPAFPPHSGLVVLMGSPKSGLLEATFVNPVAIVDAFVTSSQPLVLSAYDRDRQLVAKTILPAANLANSDSVEPPNVLLSVRANEIHRVTFCAFDGQFTVDDFSFCLM</sequence>
<dbReference type="EMBL" id="JAHHGZ010000020">
    <property type="protein sequence ID" value="MBW4669372.1"/>
    <property type="molecule type" value="Genomic_DNA"/>
</dbReference>